<gene>
    <name evidence="1" type="ORF">GIL414_LOCUS39549</name>
</gene>
<protein>
    <submittedName>
        <fullName evidence="1">Uncharacterized protein</fullName>
    </submittedName>
</protein>
<feature type="non-terminal residue" evidence="1">
    <location>
        <position position="1"/>
    </location>
</feature>
<organism evidence="1 2">
    <name type="scientific">Rotaria magnacalcarata</name>
    <dbReference type="NCBI Taxonomy" id="392030"/>
    <lineage>
        <taxon>Eukaryota</taxon>
        <taxon>Metazoa</taxon>
        <taxon>Spiralia</taxon>
        <taxon>Gnathifera</taxon>
        <taxon>Rotifera</taxon>
        <taxon>Eurotatoria</taxon>
        <taxon>Bdelloidea</taxon>
        <taxon>Philodinida</taxon>
        <taxon>Philodinidae</taxon>
        <taxon>Rotaria</taxon>
    </lineage>
</organism>
<accession>A0A8S2ZDL9</accession>
<proteinExistence type="predicted"/>
<comment type="caution">
    <text evidence="1">The sequence shown here is derived from an EMBL/GenBank/DDBJ whole genome shotgun (WGS) entry which is preliminary data.</text>
</comment>
<evidence type="ECO:0000313" key="1">
    <source>
        <dbReference type="EMBL" id="CAF4615518.1"/>
    </source>
</evidence>
<name>A0A8S2ZDL9_9BILA</name>
<dbReference type="AlphaFoldDB" id="A0A8S2ZDL9"/>
<dbReference type="EMBL" id="CAJOBJ010107333">
    <property type="protein sequence ID" value="CAF4615518.1"/>
    <property type="molecule type" value="Genomic_DNA"/>
</dbReference>
<evidence type="ECO:0000313" key="2">
    <source>
        <dbReference type="Proteomes" id="UP000681720"/>
    </source>
</evidence>
<sequence>ALVNGEDDDDTEATTVADTLCEGGSCETGTAASEGKKKIIFTHHF</sequence>
<dbReference type="Proteomes" id="UP000681720">
    <property type="component" value="Unassembled WGS sequence"/>
</dbReference>
<reference evidence="1" key="1">
    <citation type="submission" date="2021-02" db="EMBL/GenBank/DDBJ databases">
        <authorList>
            <person name="Nowell W R."/>
        </authorList>
    </citation>
    <scope>NUCLEOTIDE SEQUENCE</scope>
</reference>